<dbReference type="InterPro" id="IPR026960">
    <property type="entry name" value="RVT-Znf"/>
</dbReference>
<protein>
    <recommendedName>
        <fullName evidence="1">Reverse transcriptase zinc-binding domain-containing protein</fullName>
    </recommendedName>
</protein>
<dbReference type="PANTHER" id="PTHR33116:SF78">
    <property type="entry name" value="OS12G0587133 PROTEIN"/>
    <property type="match status" value="1"/>
</dbReference>
<proteinExistence type="predicted"/>
<dbReference type="PANTHER" id="PTHR33116">
    <property type="entry name" value="REVERSE TRANSCRIPTASE ZINC-BINDING DOMAIN-CONTAINING PROTEIN-RELATED-RELATED"/>
    <property type="match status" value="1"/>
</dbReference>
<evidence type="ECO:0000259" key="1">
    <source>
        <dbReference type="Pfam" id="PF13966"/>
    </source>
</evidence>
<reference evidence="2" key="1">
    <citation type="submission" date="2018-02" db="EMBL/GenBank/DDBJ databases">
        <authorList>
            <person name="Cohen D.B."/>
            <person name="Kent A.D."/>
        </authorList>
    </citation>
    <scope>NUCLEOTIDE SEQUENCE</scope>
</reference>
<dbReference type="Pfam" id="PF13966">
    <property type="entry name" value="zf-RVT"/>
    <property type="match status" value="1"/>
</dbReference>
<feature type="domain" description="Reverse transcriptase zinc-binding" evidence="1">
    <location>
        <begin position="188"/>
        <end position="255"/>
    </location>
</feature>
<accession>A0A2N9HWA9</accession>
<dbReference type="EMBL" id="OIVN01004201">
    <property type="protein sequence ID" value="SPD15994.1"/>
    <property type="molecule type" value="Genomic_DNA"/>
</dbReference>
<gene>
    <name evidence="2" type="ORF">FSB_LOCUS43876</name>
</gene>
<organism evidence="2">
    <name type="scientific">Fagus sylvatica</name>
    <name type="common">Beechnut</name>
    <dbReference type="NCBI Taxonomy" id="28930"/>
    <lineage>
        <taxon>Eukaryota</taxon>
        <taxon>Viridiplantae</taxon>
        <taxon>Streptophyta</taxon>
        <taxon>Embryophyta</taxon>
        <taxon>Tracheophyta</taxon>
        <taxon>Spermatophyta</taxon>
        <taxon>Magnoliopsida</taxon>
        <taxon>eudicotyledons</taxon>
        <taxon>Gunneridae</taxon>
        <taxon>Pentapetalae</taxon>
        <taxon>rosids</taxon>
        <taxon>fabids</taxon>
        <taxon>Fagales</taxon>
        <taxon>Fagaceae</taxon>
        <taxon>Fagus</taxon>
    </lineage>
</organism>
<name>A0A2N9HWA9_FAGSY</name>
<dbReference type="AlphaFoldDB" id="A0A2N9HWA9"/>
<sequence>MGEEHKFHLVAWDRICAPIQQGGLSVRQIIPFNLALLGKWLWRFGLEESHLWRRVVAAKYGVGRGGWTSNSPRGTHGCSLWRHIWMGWEAFSTHISFEVGLGTRVSLWHDKWCSNRPLKEIFPGLFGCSLNQEDTVASVLVPQGIDQSCEWNVTGGILTIGSWTKWWLSFPFFILILPGVSRWTKICFPWRCIWGVKAPPRVAFFMWTVTWDRILTCENLKKRGFVQAGWCCMCKNADETVDHLLLHCWAARQLWSFVFQFVGIDWVLPAQVSEVLFGWWNWFGKRSSGVWNLIPSCLMWTIWRERNMRTFENQETPVAKIIEIFFVFLYDWSRAQGITSSPSVGEFLASLAFDSSDLHL</sequence>
<evidence type="ECO:0000313" key="2">
    <source>
        <dbReference type="EMBL" id="SPD15994.1"/>
    </source>
</evidence>